<gene>
    <name evidence="2" type="ORF">FSZ31_11090</name>
</gene>
<dbReference type="AlphaFoldDB" id="A0A5C6U8W8"/>
<evidence type="ECO:0000313" key="2">
    <source>
        <dbReference type="EMBL" id="TXC68226.1"/>
    </source>
</evidence>
<reference evidence="2 3" key="1">
    <citation type="submission" date="2019-08" db="EMBL/GenBank/DDBJ databases">
        <title>Sphingorhabdus soil sp. nov., isolated from arctic soil.</title>
        <authorList>
            <person name="Liu Y."/>
        </authorList>
    </citation>
    <scope>NUCLEOTIDE SEQUENCE [LARGE SCALE GENOMIC DNA]</scope>
    <source>
        <strain evidence="2 3">D-2Q-5-6</strain>
    </source>
</reference>
<feature type="chain" id="PRO_5022712671" evidence="1">
    <location>
        <begin position="26"/>
        <end position="122"/>
    </location>
</feature>
<organism evidence="2 3">
    <name type="scientific">Flavisphingopyxis soli</name>
    <dbReference type="NCBI Taxonomy" id="2601267"/>
    <lineage>
        <taxon>Bacteria</taxon>
        <taxon>Pseudomonadati</taxon>
        <taxon>Pseudomonadota</taxon>
        <taxon>Alphaproteobacteria</taxon>
        <taxon>Sphingomonadales</taxon>
        <taxon>Sphingopyxidaceae</taxon>
        <taxon>Flavisphingopyxis</taxon>
    </lineage>
</organism>
<proteinExistence type="predicted"/>
<name>A0A5C6U8W8_9SPHN</name>
<dbReference type="EMBL" id="VOPY01000003">
    <property type="protein sequence ID" value="TXC68226.1"/>
    <property type="molecule type" value="Genomic_DNA"/>
</dbReference>
<evidence type="ECO:0000256" key="1">
    <source>
        <dbReference type="SAM" id="SignalP"/>
    </source>
</evidence>
<dbReference type="RefSeq" id="WP_147123446.1">
    <property type="nucleotide sequence ID" value="NZ_VOPY01000003.1"/>
</dbReference>
<dbReference type="Proteomes" id="UP000321129">
    <property type="component" value="Unassembled WGS sequence"/>
</dbReference>
<evidence type="ECO:0000313" key="3">
    <source>
        <dbReference type="Proteomes" id="UP000321129"/>
    </source>
</evidence>
<keyword evidence="3" id="KW-1185">Reference proteome</keyword>
<sequence>MPMLLRTASIAATIAVALGVTPAQAQQSVTPAARQALECAAYSAIKSDQMEEAEAATGLQFAMTYFLGIAIGRQPELDIVETFDATLINFVAEHIDEIGERCLPQIDEMGDNLSKVGNALAE</sequence>
<accession>A0A5C6U8W8</accession>
<protein>
    <submittedName>
        <fullName evidence="2">Uncharacterized protein</fullName>
    </submittedName>
</protein>
<comment type="caution">
    <text evidence="2">The sequence shown here is derived from an EMBL/GenBank/DDBJ whole genome shotgun (WGS) entry which is preliminary data.</text>
</comment>
<keyword evidence="1" id="KW-0732">Signal</keyword>
<feature type="signal peptide" evidence="1">
    <location>
        <begin position="1"/>
        <end position="25"/>
    </location>
</feature>